<reference evidence="1 2" key="1">
    <citation type="submission" date="2019-04" db="EMBL/GenBank/DDBJ databases">
        <title>Genome sequence of strain shin9-1.</title>
        <authorList>
            <person name="Gao J."/>
            <person name="Sun J."/>
        </authorList>
    </citation>
    <scope>NUCLEOTIDE SEQUENCE [LARGE SCALE GENOMIC DNA]</scope>
    <source>
        <strain evidence="2">shin9-1</strain>
    </source>
</reference>
<dbReference type="RefSeq" id="WP_136597872.1">
    <property type="nucleotide sequence ID" value="NZ_STGV01000002.1"/>
</dbReference>
<accession>A0A4S8P381</accession>
<dbReference type="CDD" id="cd21471">
    <property type="entry name" value="CrtC-like"/>
    <property type="match status" value="1"/>
</dbReference>
<comment type="caution">
    <text evidence="1">The sequence shown here is derived from an EMBL/GenBank/DDBJ whole genome shotgun (WGS) entry which is preliminary data.</text>
</comment>
<sequence>MIAFIGSVFSPYYHWSGRRDPENHVTFNVALYGPDGHAWAMTERGRAALSRDRSCLHIGKSSIRFDGRLIAIAFDETFLPWPGQRLLPRRMRGRIELEPAFLADIAYALDPEGRHSWQPVAPTGLVSVSCDAMSNGGWVGQGYHDMNFGSRPLEADFAGWDWARGKTADGRAILLYDSIRGNGENNRFGLTYSESGVVVQFKPPNRQRLKRGFWGVGGGIACDETERPTLAAACEDTPFYRRSLVETVLFGDRVRMMHETLDCRRLAMPIVRLMLPFRMPRRA</sequence>
<dbReference type="AlphaFoldDB" id="A0A4S8P381"/>
<dbReference type="Proteomes" id="UP000308828">
    <property type="component" value="Unassembled WGS sequence"/>
</dbReference>
<proteinExistence type="predicted"/>
<gene>
    <name evidence="1" type="ORF">FAA97_07245</name>
</gene>
<evidence type="ECO:0000313" key="1">
    <source>
        <dbReference type="EMBL" id="THV23775.1"/>
    </source>
</evidence>
<protein>
    <submittedName>
        <fullName evidence="1">Carotenoid 1,2-hydratase</fullName>
    </submittedName>
</protein>
<keyword evidence="2" id="KW-1185">Reference proteome</keyword>
<evidence type="ECO:0000313" key="2">
    <source>
        <dbReference type="Proteomes" id="UP000308828"/>
    </source>
</evidence>
<dbReference type="EMBL" id="STGV01000002">
    <property type="protein sequence ID" value="THV23775.1"/>
    <property type="molecule type" value="Genomic_DNA"/>
</dbReference>
<name>A0A4S8P381_9HYPH</name>
<dbReference type="OrthoDB" id="5491608at2"/>
<dbReference type="SUPFAM" id="SSF159245">
    <property type="entry name" value="AttH-like"/>
    <property type="match status" value="1"/>
</dbReference>
<organism evidence="1 2">
    <name type="scientific">Peteryoungia ipomoeae</name>
    <dbReference type="NCBI Taxonomy" id="1210932"/>
    <lineage>
        <taxon>Bacteria</taxon>
        <taxon>Pseudomonadati</taxon>
        <taxon>Pseudomonadota</taxon>
        <taxon>Alphaproteobacteria</taxon>
        <taxon>Hyphomicrobiales</taxon>
        <taxon>Rhizobiaceae</taxon>
        <taxon>Peteryoungia</taxon>
    </lineage>
</organism>